<dbReference type="InterPro" id="IPR011527">
    <property type="entry name" value="ABC1_TM_dom"/>
</dbReference>
<dbReference type="InterPro" id="IPR017871">
    <property type="entry name" value="ABC_transporter-like_CS"/>
</dbReference>
<feature type="domain" description="ABC transmembrane type-1" evidence="9">
    <location>
        <begin position="32"/>
        <end position="314"/>
    </location>
</feature>
<dbReference type="SUPFAM" id="SSF52540">
    <property type="entry name" value="P-loop containing nucleoside triphosphate hydrolases"/>
    <property type="match status" value="1"/>
</dbReference>
<dbReference type="InterPro" id="IPR003439">
    <property type="entry name" value="ABC_transporter-like_ATP-bd"/>
</dbReference>
<dbReference type="GO" id="GO:0015421">
    <property type="term" value="F:ABC-type oligopeptide transporter activity"/>
    <property type="evidence" value="ECO:0007669"/>
    <property type="project" value="TreeGrafter"/>
</dbReference>
<protein>
    <submittedName>
        <fullName evidence="10">ATP-binding cassette domain-containing protein</fullName>
    </submittedName>
</protein>
<evidence type="ECO:0000313" key="10">
    <source>
        <dbReference type="EMBL" id="NDY96398.1"/>
    </source>
</evidence>
<feature type="transmembrane region" description="Helical" evidence="7">
    <location>
        <begin position="71"/>
        <end position="92"/>
    </location>
</feature>
<dbReference type="InterPro" id="IPR003593">
    <property type="entry name" value="AAA+_ATPase"/>
</dbReference>
<dbReference type="GO" id="GO:0016887">
    <property type="term" value="F:ATP hydrolysis activity"/>
    <property type="evidence" value="ECO:0007669"/>
    <property type="project" value="InterPro"/>
</dbReference>
<gene>
    <name evidence="10" type="ORF">G3I74_11720</name>
</gene>
<dbReference type="PANTHER" id="PTHR43394:SF1">
    <property type="entry name" value="ATP-BINDING CASSETTE SUB-FAMILY B MEMBER 10, MITOCHONDRIAL"/>
    <property type="match status" value="1"/>
</dbReference>
<keyword evidence="3" id="KW-0547">Nucleotide-binding</keyword>
<evidence type="ECO:0000256" key="6">
    <source>
        <dbReference type="ARBA" id="ARBA00023136"/>
    </source>
</evidence>
<evidence type="ECO:0000256" key="4">
    <source>
        <dbReference type="ARBA" id="ARBA00022840"/>
    </source>
</evidence>
<feature type="transmembrane region" description="Helical" evidence="7">
    <location>
        <begin position="149"/>
        <end position="168"/>
    </location>
</feature>
<dbReference type="SUPFAM" id="SSF90123">
    <property type="entry name" value="ABC transporter transmembrane region"/>
    <property type="match status" value="1"/>
</dbReference>
<sequence>MQESALQRPTSRKVSSLAALKPFLVRYRLQLILAGLFLLVSAAGALTIPLAVGQVIDRGFMADDLDRINRWFWLLFAAAAVMAVGGGLRFYWVSWLGQRVVADVRKAVYERVLSMSPEFFARTRTGEVLSRLNTDTTLVETLVGSTVSFGIRNLVMLTASAIALVLTAPNLAGIIGLLIVAMILPVLLLGRWVRSLSRAAQDRIADISALGDEAINAVQTVQAFAQERKEQSRFDHTVEAAVEAARRRIAASTVLIVLIILLTFGAVTFVLWLGARAVLTGTMSPGQLGQFVMYAAIAAGATASLSEIWSQLQRAAGAMERLAELLAIEPVIRSPESPRDFPTGPLALTVRDLSFAYPSRPEEPVLRQLNFRVEPGETVAVVGPSGAGKSTLFQLLLRFYDPDQGAIELNGIDLRQLDLRKLRLRLGFVPQDVIVFSGSAAENITYGVDRASPSVVETAAVSAHAGEFIERWPEGYETFLGEKGVRLSGGQRQRIAIARALIKQPPLLLLDEATASLDAESERLVQDALDELSRDRTVLVIAHRLATVRRADRILVLEAGRVVAEGSHDQLMRDSGLYARLARLQFLDDAPATGTSKEVPAARGEPT</sequence>
<dbReference type="FunFam" id="3.40.50.300:FF:000218">
    <property type="entry name" value="Multidrug ABC transporter ATP-binding protein"/>
    <property type="match status" value="1"/>
</dbReference>
<dbReference type="GO" id="GO:0005524">
    <property type="term" value="F:ATP binding"/>
    <property type="evidence" value="ECO:0007669"/>
    <property type="project" value="UniProtKB-KW"/>
</dbReference>
<dbReference type="RefSeq" id="WP_164211797.1">
    <property type="nucleotide sequence ID" value="NZ_JAAGSC010000042.1"/>
</dbReference>
<dbReference type="AlphaFoldDB" id="A0A845V024"/>
<feature type="transmembrane region" description="Helical" evidence="7">
    <location>
        <begin position="174"/>
        <end position="193"/>
    </location>
</feature>
<evidence type="ECO:0000313" key="11">
    <source>
        <dbReference type="Proteomes" id="UP000484885"/>
    </source>
</evidence>
<keyword evidence="2 7" id="KW-0812">Transmembrane</keyword>
<dbReference type="Gene3D" id="1.20.1560.10">
    <property type="entry name" value="ABC transporter type 1, transmembrane domain"/>
    <property type="match status" value="1"/>
</dbReference>
<proteinExistence type="predicted"/>
<dbReference type="InterPro" id="IPR036640">
    <property type="entry name" value="ABC1_TM_sf"/>
</dbReference>
<accession>A0A845V024</accession>
<dbReference type="Proteomes" id="UP000484885">
    <property type="component" value="Unassembled WGS sequence"/>
</dbReference>
<name>A0A845V024_9GAMM</name>
<feature type="transmembrane region" description="Helical" evidence="7">
    <location>
        <begin position="31"/>
        <end position="51"/>
    </location>
</feature>
<evidence type="ECO:0000256" key="5">
    <source>
        <dbReference type="ARBA" id="ARBA00022989"/>
    </source>
</evidence>
<evidence type="ECO:0000256" key="3">
    <source>
        <dbReference type="ARBA" id="ARBA00022741"/>
    </source>
</evidence>
<dbReference type="PROSITE" id="PS50929">
    <property type="entry name" value="ABC_TM1F"/>
    <property type="match status" value="1"/>
</dbReference>
<reference evidence="10 11" key="1">
    <citation type="submission" date="2020-02" db="EMBL/GenBank/DDBJ databases">
        <authorList>
            <person name="Zhang X.-Y."/>
        </authorList>
    </citation>
    <scope>NUCLEOTIDE SEQUENCE [LARGE SCALE GENOMIC DNA]</scope>
    <source>
        <strain evidence="10 11">C33</strain>
    </source>
</reference>
<dbReference type="Gene3D" id="3.40.50.300">
    <property type="entry name" value="P-loop containing nucleotide triphosphate hydrolases"/>
    <property type="match status" value="1"/>
</dbReference>
<dbReference type="Pfam" id="PF00005">
    <property type="entry name" value="ABC_tran"/>
    <property type="match status" value="1"/>
</dbReference>
<dbReference type="InterPro" id="IPR027417">
    <property type="entry name" value="P-loop_NTPase"/>
</dbReference>
<evidence type="ECO:0000256" key="2">
    <source>
        <dbReference type="ARBA" id="ARBA00022692"/>
    </source>
</evidence>
<keyword evidence="11" id="KW-1185">Reference proteome</keyword>
<comment type="subcellular location">
    <subcellularLocation>
        <location evidence="1">Cell membrane</location>
        <topology evidence="1">Multi-pass membrane protein</topology>
    </subcellularLocation>
</comment>
<organism evidence="10 11">
    <name type="scientific">Wenzhouxiangella limi</name>
    <dbReference type="NCBI Taxonomy" id="2707351"/>
    <lineage>
        <taxon>Bacteria</taxon>
        <taxon>Pseudomonadati</taxon>
        <taxon>Pseudomonadota</taxon>
        <taxon>Gammaproteobacteria</taxon>
        <taxon>Chromatiales</taxon>
        <taxon>Wenzhouxiangellaceae</taxon>
        <taxon>Wenzhouxiangella</taxon>
    </lineage>
</organism>
<dbReference type="Pfam" id="PF00664">
    <property type="entry name" value="ABC_membrane"/>
    <property type="match status" value="1"/>
</dbReference>
<evidence type="ECO:0000256" key="7">
    <source>
        <dbReference type="SAM" id="Phobius"/>
    </source>
</evidence>
<feature type="domain" description="ABC transporter" evidence="8">
    <location>
        <begin position="348"/>
        <end position="584"/>
    </location>
</feature>
<dbReference type="EMBL" id="JAAGSC010000042">
    <property type="protein sequence ID" value="NDY96398.1"/>
    <property type="molecule type" value="Genomic_DNA"/>
</dbReference>
<dbReference type="GO" id="GO:0005886">
    <property type="term" value="C:plasma membrane"/>
    <property type="evidence" value="ECO:0007669"/>
    <property type="project" value="UniProtKB-SubCell"/>
</dbReference>
<evidence type="ECO:0000256" key="1">
    <source>
        <dbReference type="ARBA" id="ARBA00004651"/>
    </source>
</evidence>
<keyword evidence="4 10" id="KW-0067">ATP-binding</keyword>
<evidence type="ECO:0000259" key="9">
    <source>
        <dbReference type="PROSITE" id="PS50929"/>
    </source>
</evidence>
<comment type="caution">
    <text evidence="10">The sequence shown here is derived from an EMBL/GenBank/DDBJ whole genome shotgun (WGS) entry which is preliminary data.</text>
</comment>
<feature type="transmembrane region" description="Helical" evidence="7">
    <location>
        <begin position="254"/>
        <end position="279"/>
    </location>
</feature>
<dbReference type="PROSITE" id="PS00211">
    <property type="entry name" value="ABC_TRANSPORTER_1"/>
    <property type="match status" value="1"/>
</dbReference>
<evidence type="ECO:0000259" key="8">
    <source>
        <dbReference type="PROSITE" id="PS50893"/>
    </source>
</evidence>
<dbReference type="PROSITE" id="PS50893">
    <property type="entry name" value="ABC_TRANSPORTER_2"/>
    <property type="match status" value="1"/>
</dbReference>
<dbReference type="SMART" id="SM00382">
    <property type="entry name" value="AAA"/>
    <property type="match status" value="1"/>
</dbReference>
<dbReference type="InterPro" id="IPR039421">
    <property type="entry name" value="Type_1_exporter"/>
</dbReference>
<dbReference type="CDD" id="cd18575">
    <property type="entry name" value="ABC_6TM_bac_exporter_ABCB8_10_like"/>
    <property type="match status" value="1"/>
</dbReference>
<dbReference type="PANTHER" id="PTHR43394">
    <property type="entry name" value="ATP-DEPENDENT PERMEASE MDL1, MITOCHONDRIAL"/>
    <property type="match status" value="1"/>
</dbReference>
<keyword evidence="5 7" id="KW-1133">Transmembrane helix</keyword>
<keyword evidence="6 7" id="KW-0472">Membrane</keyword>